<dbReference type="Pfam" id="PF20431">
    <property type="entry name" value="E_motif"/>
    <property type="match status" value="1"/>
</dbReference>
<dbReference type="Pfam" id="PF14432">
    <property type="entry name" value="DYW_deaminase"/>
    <property type="match status" value="1"/>
</dbReference>
<proteinExistence type="evidence at transcript level"/>
<feature type="repeat" description="PPR" evidence="3">
    <location>
        <begin position="356"/>
        <end position="386"/>
    </location>
</feature>
<dbReference type="EMBL" id="EF678048">
    <property type="protein sequence ID" value="ABR17838.1"/>
    <property type="molecule type" value="mRNA"/>
</dbReference>
<dbReference type="NCBIfam" id="TIGR00756">
    <property type="entry name" value="PPR"/>
    <property type="match status" value="6"/>
</dbReference>
<feature type="repeat" description="PPR" evidence="3">
    <location>
        <begin position="387"/>
        <end position="421"/>
    </location>
</feature>
<dbReference type="InterPro" id="IPR011990">
    <property type="entry name" value="TPR-like_helical_dom_sf"/>
</dbReference>
<dbReference type="FunFam" id="1.25.40.10:FF:000344">
    <property type="entry name" value="Pentatricopeptide repeat-containing protein"/>
    <property type="match status" value="1"/>
</dbReference>
<evidence type="ECO:0000313" key="6">
    <source>
        <dbReference type="EMBL" id="ABR17838.1"/>
    </source>
</evidence>
<sequence>MDMSLFLLLSSSCLSSSPAPNQISFHHTHLHSISYHVCFYFYGPSPLPTSTVVAQLRRNKVKTTREVSACANQTQFTQTDIRNNAVVWKETIIGYVKNGFWNKALRLYYQMQRTGINPDKLVFLSVIKACGSQSDLQAGRKVHEDIIARGFESDVIVGTALASMYTKCGSLENARQVFDRMPKRDVVSWNAIIAGYSQNGQPYEALALFSEMQVNGIKPNSSTLVSVMPVCAHLLALEQGKQIHCYAIRSGIESDVLVVNGLVNMYAKCGNVNTAHKLFERMPIRDVASWNAIIGGYSLNSQHHEALAFFNRMQVRGIKPNSITMVSVLPACAHLFALEQGQQIHGYAIRSGFESNDVVGNALVNMYAKCGNVNSAYKLFERMPKKNVVAWNAIISGYSQHGHPHEALALFIEMQAQGIKPDSFAIVSVLPACAHFLALEQGKQIHGYTIRSGFESNVVVGTGLVDIYAKCGNVNTAQKLFERMPEQDVVSWTTMILAYGIHGHGEDALALFSKMQETGTKLDHIAFTAILTACSHAGLVDQGLQYFQCMKSDYGLAPKLEHYACLVDLLGRAGHLDEANGIIKNMSLEPDANVWGALLGACRIHCNIELGEQAAKHLFELDPDNAGYYVLLSNIYAEAQRWEDVAKLRKMMKEKGVKKQPGCSVVAVHRDVQTFLVGDRTHPQSEQIYAMLEILYEQMRKAGYVPNTNLALQDVEEEAKENILSSHSEKLAISFGIINTSPGIPIRIMKNLRVCSDCHNATKFISKIVGREIIVRDANRFHHVKNGFCSCGDYW</sequence>
<dbReference type="FunFam" id="1.25.40.10:FF:002148">
    <property type="entry name" value="Pentatricopeptide repeat-containing protein At2g29760, chloroplastic"/>
    <property type="match status" value="1"/>
</dbReference>
<evidence type="ECO:0000256" key="1">
    <source>
        <dbReference type="ARBA" id="ARBA00006643"/>
    </source>
</evidence>
<feature type="repeat" description="PPR" evidence="3">
    <location>
        <begin position="185"/>
        <end position="219"/>
    </location>
</feature>
<feature type="repeat" description="PPR" evidence="3">
    <location>
        <begin position="488"/>
        <end position="522"/>
    </location>
</feature>
<organism evidence="6">
    <name type="scientific">Picea sitchensis</name>
    <name type="common">Sitka spruce</name>
    <name type="synonym">Pinus sitchensis</name>
    <dbReference type="NCBI Taxonomy" id="3332"/>
    <lineage>
        <taxon>Eukaryota</taxon>
        <taxon>Viridiplantae</taxon>
        <taxon>Streptophyta</taxon>
        <taxon>Embryophyta</taxon>
        <taxon>Tracheophyta</taxon>
        <taxon>Spermatophyta</taxon>
        <taxon>Pinopsida</taxon>
        <taxon>Pinidae</taxon>
        <taxon>Conifers I</taxon>
        <taxon>Pinales</taxon>
        <taxon>Pinaceae</taxon>
        <taxon>Picea</taxon>
    </lineage>
</organism>
<dbReference type="GO" id="GO:0003723">
    <property type="term" value="F:RNA binding"/>
    <property type="evidence" value="ECO:0007669"/>
    <property type="project" value="InterPro"/>
</dbReference>
<dbReference type="InterPro" id="IPR046848">
    <property type="entry name" value="E_motif"/>
</dbReference>
<dbReference type="AlphaFoldDB" id="B8LQA8"/>
<feature type="repeat" description="PPR" evidence="3">
    <location>
        <begin position="84"/>
        <end position="118"/>
    </location>
</feature>
<feature type="repeat" description="PPR" evidence="3">
    <location>
        <begin position="286"/>
        <end position="320"/>
    </location>
</feature>
<evidence type="ECO:0000256" key="3">
    <source>
        <dbReference type="PROSITE-ProRule" id="PRU00708"/>
    </source>
</evidence>
<feature type="domain" description="DYW" evidence="5">
    <location>
        <begin position="703"/>
        <end position="795"/>
    </location>
</feature>
<evidence type="ECO:0000256" key="4">
    <source>
        <dbReference type="SAM" id="SignalP"/>
    </source>
</evidence>
<dbReference type="FunFam" id="1.25.40.10:FF:000436">
    <property type="entry name" value="Pentatricopeptide repeat-containing protein At5g39350 family"/>
    <property type="match status" value="1"/>
</dbReference>
<dbReference type="Pfam" id="PF01535">
    <property type="entry name" value="PPR"/>
    <property type="match status" value="3"/>
</dbReference>
<dbReference type="Pfam" id="PF20430">
    <property type="entry name" value="Eplus_motif"/>
    <property type="match status" value="1"/>
</dbReference>
<comment type="similarity">
    <text evidence="1">Belongs to the PPR family. PCMP-H subfamily.</text>
</comment>
<dbReference type="SUPFAM" id="SSF48452">
    <property type="entry name" value="TPR-like"/>
    <property type="match status" value="1"/>
</dbReference>
<dbReference type="OMA" id="ACANQTQ"/>
<accession>B8LQA8</accession>
<name>B8LQA8_PICSI</name>
<dbReference type="PANTHER" id="PTHR47926:SF347">
    <property type="entry name" value="PENTATRICOPEPTIDE REPEAT-CONTAINING PROTEIN"/>
    <property type="match status" value="1"/>
</dbReference>
<protein>
    <recommendedName>
        <fullName evidence="5">DYW domain-containing protein</fullName>
    </recommendedName>
</protein>
<dbReference type="PANTHER" id="PTHR47926">
    <property type="entry name" value="PENTATRICOPEPTIDE REPEAT-CONTAINING PROTEIN"/>
    <property type="match status" value="1"/>
</dbReference>
<dbReference type="GO" id="GO:0008270">
    <property type="term" value="F:zinc ion binding"/>
    <property type="evidence" value="ECO:0007669"/>
    <property type="project" value="InterPro"/>
</dbReference>
<keyword evidence="2" id="KW-0677">Repeat</keyword>
<dbReference type="InterPro" id="IPR002885">
    <property type="entry name" value="PPR_rpt"/>
</dbReference>
<feature type="chain" id="PRO_5012655196" description="DYW domain-containing protein" evidence="4">
    <location>
        <begin position="16"/>
        <end position="795"/>
    </location>
</feature>
<keyword evidence="4" id="KW-0732">Signal</keyword>
<dbReference type="Gene3D" id="1.25.40.10">
    <property type="entry name" value="Tetratricopeptide repeat domain"/>
    <property type="match status" value="5"/>
</dbReference>
<dbReference type="Pfam" id="PF13041">
    <property type="entry name" value="PPR_2"/>
    <property type="match status" value="4"/>
</dbReference>
<feature type="signal peptide" evidence="4">
    <location>
        <begin position="1"/>
        <end position="15"/>
    </location>
</feature>
<dbReference type="GO" id="GO:0009451">
    <property type="term" value="P:RNA modification"/>
    <property type="evidence" value="ECO:0007669"/>
    <property type="project" value="InterPro"/>
</dbReference>
<dbReference type="InterPro" id="IPR046960">
    <property type="entry name" value="PPR_At4g14850-like_plant"/>
</dbReference>
<evidence type="ECO:0000256" key="2">
    <source>
        <dbReference type="ARBA" id="ARBA00022737"/>
    </source>
</evidence>
<dbReference type="PROSITE" id="PS51375">
    <property type="entry name" value="PPR"/>
    <property type="match status" value="6"/>
</dbReference>
<reference evidence="6" key="1">
    <citation type="submission" date="2007-06" db="EMBL/GenBank/DDBJ databases">
        <title>Full length cDNA sequences from Sitka Spruce (Picea sitchensis).</title>
        <authorList>
            <person name="Ralph S.G."/>
            <person name="Chun H.E."/>
            <person name="Liao N."/>
            <person name="Ali J."/>
            <person name="Reid K."/>
            <person name="Kolosova N."/>
            <person name="Cooper N."/>
            <person name="Cullis C."/>
            <person name="Jancsik S."/>
            <person name="Moore R."/>
            <person name="Mayo M."/>
            <person name="Wagner S."/>
            <person name="Holt R.A."/>
            <person name="Jones S.J.M."/>
            <person name="Marra M.A."/>
            <person name="Ritland C.E."/>
            <person name="Ritland K."/>
            <person name="Bohlmann J."/>
        </authorList>
    </citation>
    <scope>NUCLEOTIDE SEQUENCE</scope>
    <source>
        <tissue evidence="6">Bark</tissue>
    </source>
</reference>
<dbReference type="FunFam" id="1.25.40.10:FF:000073">
    <property type="entry name" value="Pentatricopeptide repeat-containing protein chloroplastic"/>
    <property type="match status" value="1"/>
</dbReference>
<dbReference type="InterPro" id="IPR032867">
    <property type="entry name" value="DYW_dom"/>
</dbReference>
<evidence type="ECO:0000259" key="5">
    <source>
        <dbReference type="Pfam" id="PF14432"/>
    </source>
</evidence>
<dbReference type="InterPro" id="IPR046849">
    <property type="entry name" value="E2_motif"/>
</dbReference>